<evidence type="ECO:0000313" key="3">
    <source>
        <dbReference type="Proteomes" id="UP000604241"/>
    </source>
</evidence>
<keyword evidence="3" id="KW-1185">Reference proteome</keyword>
<evidence type="ECO:0000313" key="2">
    <source>
        <dbReference type="EMBL" id="MBD7917536.1"/>
    </source>
</evidence>
<dbReference type="RefSeq" id="WP_191780676.1">
    <property type="nucleotide sequence ID" value="NZ_JACSQV010000002.1"/>
</dbReference>
<sequence length="206" mass="21117">MRAAIALSGGDDGDLDRARLRFSPPDNEAPAAVGVSGVVGRSRDAAVLLVGLSRYTAGVQIDLAVRLRLDPEPSDHLHAMPHSGLLVGVELADGRAVVAGRPTWPAPDGPFLAHLGGGGGGREWSSRLWLTPAPPPGDLVVVVAYPGLGIDESRVTVGAAALGSAAGRVEVLWPREPERPQPAVEPPPADVPPGGWFAAALADPTT</sequence>
<proteinExistence type="predicted"/>
<name>A0ABR8QAU8_9CELL</name>
<comment type="caution">
    <text evidence="2">The sequence shown here is derived from an EMBL/GenBank/DDBJ whole genome shotgun (WGS) entry which is preliminary data.</text>
</comment>
<dbReference type="EMBL" id="JACSQV010000002">
    <property type="protein sequence ID" value="MBD7917536.1"/>
    <property type="molecule type" value="Genomic_DNA"/>
</dbReference>
<organism evidence="2 3">
    <name type="scientific">Cellulomonas avistercoris</name>
    <dbReference type="NCBI Taxonomy" id="2762242"/>
    <lineage>
        <taxon>Bacteria</taxon>
        <taxon>Bacillati</taxon>
        <taxon>Actinomycetota</taxon>
        <taxon>Actinomycetes</taxon>
        <taxon>Micrococcales</taxon>
        <taxon>Cellulomonadaceae</taxon>
        <taxon>Cellulomonas</taxon>
    </lineage>
</organism>
<accession>A0ABR8QAU8</accession>
<evidence type="ECO:0000256" key="1">
    <source>
        <dbReference type="SAM" id="MobiDB-lite"/>
    </source>
</evidence>
<dbReference type="Proteomes" id="UP000604241">
    <property type="component" value="Unassembled WGS sequence"/>
</dbReference>
<feature type="region of interest" description="Disordered" evidence="1">
    <location>
        <begin position="176"/>
        <end position="196"/>
    </location>
</feature>
<protein>
    <submittedName>
        <fullName evidence="2">Uncharacterized protein</fullName>
    </submittedName>
</protein>
<gene>
    <name evidence="2" type="ORF">H9657_04485</name>
</gene>
<reference evidence="2 3" key="1">
    <citation type="submission" date="2020-08" db="EMBL/GenBank/DDBJ databases">
        <title>A Genomic Blueprint of the Chicken Gut Microbiome.</title>
        <authorList>
            <person name="Gilroy R."/>
            <person name="Ravi A."/>
            <person name="Getino M."/>
            <person name="Pursley I."/>
            <person name="Horton D.L."/>
            <person name="Alikhan N.-F."/>
            <person name="Baker D."/>
            <person name="Gharbi K."/>
            <person name="Hall N."/>
            <person name="Watson M."/>
            <person name="Adriaenssens E.M."/>
            <person name="Foster-Nyarko E."/>
            <person name="Jarju S."/>
            <person name="Secka A."/>
            <person name="Antonio M."/>
            <person name="Oren A."/>
            <person name="Chaudhuri R."/>
            <person name="La Ragione R.M."/>
            <person name="Hildebrand F."/>
            <person name="Pallen M.J."/>
        </authorList>
    </citation>
    <scope>NUCLEOTIDE SEQUENCE [LARGE SCALE GENOMIC DNA]</scope>
    <source>
        <strain evidence="2 3">Sa3CUA2</strain>
    </source>
</reference>